<sequence length="208" mass="21844">MTKTASSAPASNAGQRGRPREFDLDAALDGAITVFTRKGFHGVSISELAGAMNVSAGSLYKAFPDKHAIYMAALNRYISLRQQQTARDIAAAANGYGAIAAMLQAYAALSSGEVGLLGCLVVASNVELASNDNDIAKRVKTQLDGYEKRFAELIATGQKDGSIRNDLDPDSMATTLVCLTQGMRVVGKSGATLATMQQTVAQALHMLV</sequence>
<dbReference type="Proteomes" id="UP000193391">
    <property type="component" value="Unassembled WGS sequence"/>
</dbReference>
<dbReference type="Pfam" id="PF00440">
    <property type="entry name" value="TetR_N"/>
    <property type="match status" value="1"/>
</dbReference>
<protein>
    <recommendedName>
        <fullName evidence="5">HTH tetR-type domain-containing protein</fullName>
    </recommendedName>
</protein>
<accession>A0A1Y2L1R6</accession>
<keyword evidence="2 4" id="KW-0238">DNA-binding</keyword>
<evidence type="ECO:0000259" key="5">
    <source>
        <dbReference type="PROSITE" id="PS50977"/>
    </source>
</evidence>
<dbReference type="InterPro" id="IPR009057">
    <property type="entry name" value="Homeodomain-like_sf"/>
</dbReference>
<comment type="caution">
    <text evidence="6">The sequence shown here is derived from an EMBL/GenBank/DDBJ whole genome shotgun (WGS) entry which is preliminary data.</text>
</comment>
<dbReference type="EMBL" id="JFKA01000003">
    <property type="protein sequence ID" value="OSQ38904.1"/>
    <property type="molecule type" value="Genomic_DNA"/>
</dbReference>
<feature type="DNA-binding region" description="H-T-H motif" evidence="4">
    <location>
        <begin position="44"/>
        <end position="63"/>
    </location>
</feature>
<dbReference type="RefSeq" id="WP_085581730.1">
    <property type="nucleotide sequence ID" value="NZ_JFKA01000003.1"/>
</dbReference>
<dbReference type="InterPro" id="IPR011075">
    <property type="entry name" value="TetR_C"/>
</dbReference>
<keyword evidence="1" id="KW-0805">Transcription regulation</keyword>
<feature type="domain" description="HTH tetR-type" evidence="5">
    <location>
        <begin position="21"/>
        <end position="81"/>
    </location>
</feature>
<keyword evidence="7" id="KW-1185">Reference proteome</keyword>
<organism evidence="6 7">
    <name type="scientific">Thalassospira mesophila</name>
    <dbReference type="NCBI Taxonomy" id="1293891"/>
    <lineage>
        <taxon>Bacteria</taxon>
        <taxon>Pseudomonadati</taxon>
        <taxon>Pseudomonadota</taxon>
        <taxon>Alphaproteobacteria</taxon>
        <taxon>Rhodospirillales</taxon>
        <taxon>Thalassospiraceae</taxon>
        <taxon>Thalassospira</taxon>
    </lineage>
</organism>
<keyword evidence="3" id="KW-0804">Transcription</keyword>
<dbReference type="SUPFAM" id="SSF48498">
    <property type="entry name" value="Tetracyclin repressor-like, C-terminal domain"/>
    <property type="match status" value="1"/>
</dbReference>
<dbReference type="Pfam" id="PF16925">
    <property type="entry name" value="TetR_C_13"/>
    <property type="match status" value="1"/>
</dbReference>
<evidence type="ECO:0000313" key="6">
    <source>
        <dbReference type="EMBL" id="OSQ38904.1"/>
    </source>
</evidence>
<evidence type="ECO:0000256" key="2">
    <source>
        <dbReference type="ARBA" id="ARBA00023125"/>
    </source>
</evidence>
<dbReference type="OrthoDB" id="9795242at2"/>
<evidence type="ECO:0000256" key="4">
    <source>
        <dbReference type="PROSITE-ProRule" id="PRU00335"/>
    </source>
</evidence>
<dbReference type="PANTHER" id="PTHR47506:SF10">
    <property type="entry name" value="TRANSCRIPTIONAL REGULATORY PROTEIN"/>
    <property type="match status" value="1"/>
</dbReference>
<proteinExistence type="predicted"/>
<dbReference type="Gene3D" id="1.10.357.10">
    <property type="entry name" value="Tetracycline Repressor, domain 2"/>
    <property type="match status" value="1"/>
</dbReference>
<dbReference type="InterPro" id="IPR023772">
    <property type="entry name" value="DNA-bd_HTH_TetR-type_CS"/>
</dbReference>
<reference evidence="6 7" key="1">
    <citation type="submission" date="2014-03" db="EMBL/GenBank/DDBJ databases">
        <title>The draft genome sequence of Thalassospira mesophila JCM 18969.</title>
        <authorList>
            <person name="Lai Q."/>
            <person name="Shao Z."/>
        </authorList>
    </citation>
    <scope>NUCLEOTIDE SEQUENCE [LARGE SCALE GENOMIC DNA]</scope>
    <source>
        <strain evidence="6 7">JCM 18969</strain>
    </source>
</reference>
<dbReference type="STRING" id="1293891.TMES_09205"/>
<dbReference type="AlphaFoldDB" id="A0A1Y2L1R6"/>
<dbReference type="Gene3D" id="1.10.10.60">
    <property type="entry name" value="Homeodomain-like"/>
    <property type="match status" value="1"/>
</dbReference>
<dbReference type="GO" id="GO:0003677">
    <property type="term" value="F:DNA binding"/>
    <property type="evidence" value="ECO:0007669"/>
    <property type="project" value="UniProtKB-UniRule"/>
</dbReference>
<dbReference type="PANTHER" id="PTHR47506">
    <property type="entry name" value="TRANSCRIPTIONAL REGULATORY PROTEIN"/>
    <property type="match status" value="1"/>
</dbReference>
<dbReference type="PROSITE" id="PS50977">
    <property type="entry name" value="HTH_TETR_2"/>
    <property type="match status" value="1"/>
</dbReference>
<dbReference type="PROSITE" id="PS01081">
    <property type="entry name" value="HTH_TETR_1"/>
    <property type="match status" value="1"/>
</dbReference>
<dbReference type="InterPro" id="IPR036271">
    <property type="entry name" value="Tet_transcr_reg_TetR-rel_C_sf"/>
</dbReference>
<evidence type="ECO:0000256" key="1">
    <source>
        <dbReference type="ARBA" id="ARBA00023015"/>
    </source>
</evidence>
<dbReference type="SUPFAM" id="SSF46689">
    <property type="entry name" value="Homeodomain-like"/>
    <property type="match status" value="1"/>
</dbReference>
<name>A0A1Y2L1R6_9PROT</name>
<evidence type="ECO:0000256" key="3">
    <source>
        <dbReference type="ARBA" id="ARBA00023163"/>
    </source>
</evidence>
<gene>
    <name evidence="6" type="ORF">TMES_09205</name>
</gene>
<dbReference type="InterPro" id="IPR001647">
    <property type="entry name" value="HTH_TetR"/>
</dbReference>
<evidence type="ECO:0000313" key="7">
    <source>
        <dbReference type="Proteomes" id="UP000193391"/>
    </source>
</evidence>